<dbReference type="Gene3D" id="2.60.120.10">
    <property type="entry name" value="Jelly Rolls"/>
    <property type="match status" value="1"/>
</dbReference>
<name>A0ABS3Z0P1_9BACT</name>
<gene>
    <name evidence="5" type="ORF">J7I42_25860</name>
</gene>
<dbReference type="InterPro" id="IPR014710">
    <property type="entry name" value="RmlC-like_jellyroll"/>
</dbReference>
<dbReference type="PROSITE" id="PS01124">
    <property type="entry name" value="HTH_ARAC_FAMILY_2"/>
    <property type="match status" value="1"/>
</dbReference>
<dbReference type="InterPro" id="IPR018060">
    <property type="entry name" value="HTH_AraC"/>
</dbReference>
<dbReference type="Pfam" id="PF02311">
    <property type="entry name" value="AraC_binding"/>
    <property type="match status" value="1"/>
</dbReference>
<reference evidence="5 6" key="1">
    <citation type="submission" date="2021-03" db="EMBL/GenBank/DDBJ databases">
        <title>Assistant Professor.</title>
        <authorList>
            <person name="Huq M.A."/>
        </authorList>
    </citation>
    <scope>NUCLEOTIDE SEQUENCE [LARGE SCALE GENOMIC DNA]</scope>
    <source>
        <strain evidence="5 6">MAH-29</strain>
    </source>
</reference>
<proteinExistence type="predicted"/>
<dbReference type="SMART" id="SM00342">
    <property type="entry name" value="HTH_ARAC"/>
    <property type="match status" value="1"/>
</dbReference>
<dbReference type="InterPro" id="IPR003313">
    <property type="entry name" value="AraC-bd"/>
</dbReference>
<dbReference type="SUPFAM" id="SSF46689">
    <property type="entry name" value="Homeodomain-like"/>
    <property type="match status" value="1"/>
</dbReference>
<evidence type="ECO:0000313" key="6">
    <source>
        <dbReference type="Proteomes" id="UP000677244"/>
    </source>
</evidence>
<sequence>MSLSNPILELNKSAVNVPFEIHTTEWIAQNRFQQNEGPHRHNYFAIIWVKKGTGTHLIDLEQYELEDNTVYCITPGQVHDLKATGPIEGYVISFMAEFLGGGEENYDLLFNTGLFYTFSNSPVIKVSWDMGEEMQDAVNKMLKEFNNFFLLRAEILRGFLKIFLIYLTRQYERPKENEAHSKSIDLVKQFFALVEKQYTTKKMVTDYAEELAVTPNHLNEVVKKITGSPASHHIQQRIILEAKRQAVYSRVTMKEIAYQLGFDDTAHFSKFFKNASGENFTDFRNKNQKE</sequence>
<evidence type="ECO:0000256" key="1">
    <source>
        <dbReference type="ARBA" id="ARBA00023015"/>
    </source>
</evidence>
<dbReference type="InterPro" id="IPR037923">
    <property type="entry name" value="HTH-like"/>
</dbReference>
<keyword evidence="2" id="KW-0238">DNA-binding</keyword>
<dbReference type="PANTHER" id="PTHR43280">
    <property type="entry name" value="ARAC-FAMILY TRANSCRIPTIONAL REGULATOR"/>
    <property type="match status" value="1"/>
</dbReference>
<evidence type="ECO:0000256" key="2">
    <source>
        <dbReference type="ARBA" id="ARBA00023125"/>
    </source>
</evidence>
<dbReference type="PANTHER" id="PTHR43280:SF32">
    <property type="entry name" value="TRANSCRIPTIONAL REGULATORY PROTEIN"/>
    <property type="match status" value="1"/>
</dbReference>
<evidence type="ECO:0000313" key="5">
    <source>
        <dbReference type="EMBL" id="MBO9203736.1"/>
    </source>
</evidence>
<dbReference type="Gene3D" id="1.10.10.60">
    <property type="entry name" value="Homeodomain-like"/>
    <property type="match status" value="1"/>
</dbReference>
<dbReference type="EMBL" id="JAGHKO010000010">
    <property type="protein sequence ID" value="MBO9203736.1"/>
    <property type="molecule type" value="Genomic_DNA"/>
</dbReference>
<feature type="domain" description="HTH araC/xylS-type" evidence="4">
    <location>
        <begin position="188"/>
        <end position="286"/>
    </location>
</feature>
<dbReference type="SUPFAM" id="SSF51215">
    <property type="entry name" value="Regulatory protein AraC"/>
    <property type="match status" value="1"/>
</dbReference>
<protein>
    <submittedName>
        <fullName evidence="5">Helix-turn-helix domain-containing protein</fullName>
    </submittedName>
</protein>
<dbReference type="RefSeq" id="WP_209141784.1">
    <property type="nucleotide sequence ID" value="NZ_JAGHKO010000010.1"/>
</dbReference>
<dbReference type="Proteomes" id="UP000677244">
    <property type="component" value="Unassembled WGS sequence"/>
</dbReference>
<evidence type="ECO:0000256" key="3">
    <source>
        <dbReference type="ARBA" id="ARBA00023163"/>
    </source>
</evidence>
<dbReference type="Pfam" id="PF12833">
    <property type="entry name" value="HTH_18"/>
    <property type="match status" value="1"/>
</dbReference>
<dbReference type="InterPro" id="IPR009057">
    <property type="entry name" value="Homeodomain-like_sf"/>
</dbReference>
<accession>A0ABS3Z0P1</accession>
<keyword evidence="3" id="KW-0804">Transcription</keyword>
<evidence type="ECO:0000259" key="4">
    <source>
        <dbReference type="PROSITE" id="PS01124"/>
    </source>
</evidence>
<keyword evidence="1" id="KW-0805">Transcription regulation</keyword>
<comment type="caution">
    <text evidence="5">The sequence shown here is derived from an EMBL/GenBank/DDBJ whole genome shotgun (WGS) entry which is preliminary data.</text>
</comment>
<organism evidence="5 6">
    <name type="scientific">Niastella soli</name>
    <dbReference type="NCBI Taxonomy" id="2821487"/>
    <lineage>
        <taxon>Bacteria</taxon>
        <taxon>Pseudomonadati</taxon>
        <taxon>Bacteroidota</taxon>
        <taxon>Chitinophagia</taxon>
        <taxon>Chitinophagales</taxon>
        <taxon>Chitinophagaceae</taxon>
        <taxon>Niastella</taxon>
    </lineage>
</organism>
<keyword evidence="6" id="KW-1185">Reference proteome</keyword>